<accession>J0LKA5</accession>
<dbReference type="OrthoDB" id="3341077at2759"/>
<keyword evidence="3" id="KW-1185">Reference proteome</keyword>
<dbReference type="OMA" id="SASAYMF"/>
<keyword evidence="1" id="KW-1133">Transmembrane helix</keyword>
<feature type="transmembrane region" description="Helical" evidence="1">
    <location>
        <begin position="180"/>
        <end position="201"/>
    </location>
</feature>
<dbReference type="InParanoid" id="J0LKA5"/>
<dbReference type="Proteomes" id="UP000006514">
    <property type="component" value="Unassembled WGS sequence"/>
</dbReference>
<name>J0LKA5_AURST</name>
<feature type="transmembrane region" description="Helical" evidence="1">
    <location>
        <begin position="222"/>
        <end position="243"/>
    </location>
</feature>
<keyword evidence="1" id="KW-0472">Membrane</keyword>
<dbReference type="AlphaFoldDB" id="J0LKA5"/>
<sequence>MSNATTTPLLPGDIPWERVTMVAGLVGTFFWGVHFVLFLITVYTFYSQRHKRPIPAVPLVYVFLFFLSASAYMFCDLAWGIDELIDHRDYPGGPLQYYFDHFNKPVALAGTAFFTITNFFADSLLLWRTWVVWGCNWYIVAIPILIFLGSTALSMITVYQLATPGARFFSKTLLQFSLPYFSLSIALNFILTIMILTKLFIARRRILKTLDEEQGRIYTGMAAMIVESAALTSTFSILFIVMYSLNNDGFNVCLPLQVQMMCISPLLIMIRVARGHAYSQEAITQAETSKMVFARETGLSKGMSTTNGDSLAMTTLAASAGNNSESKISSIV</sequence>
<organism evidence="2 3">
    <name type="scientific">Auricularia subglabra (strain TFB-10046 / SS5)</name>
    <name type="common">White-rot fungus</name>
    <name type="synonym">Auricularia delicata (strain TFB10046)</name>
    <dbReference type="NCBI Taxonomy" id="717982"/>
    <lineage>
        <taxon>Eukaryota</taxon>
        <taxon>Fungi</taxon>
        <taxon>Dikarya</taxon>
        <taxon>Basidiomycota</taxon>
        <taxon>Agaricomycotina</taxon>
        <taxon>Agaricomycetes</taxon>
        <taxon>Auriculariales</taxon>
        <taxon>Auriculariaceae</taxon>
        <taxon>Auricularia</taxon>
    </lineage>
</organism>
<keyword evidence="1" id="KW-0812">Transmembrane</keyword>
<evidence type="ECO:0000313" key="2">
    <source>
        <dbReference type="EMBL" id="EJD41393.1"/>
    </source>
</evidence>
<evidence type="ECO:0000313" key="3">
    <source>
        <dbReference type="Proteomes" id="UP000006514"/>
    </source>
</evidence>
<protein>
    <submittedName>
        <fullName evidence="2">Uncharacterized protein</fullName>
    </submittedName>
</protein>
<feature type="transmembrane region" description="Helical" evidence="1">
    <location>
        <begin position="20"/>
        <end position="46"/>
    </location>
</feature>
<proteinExistence type="predicted"/>
<evidence type="ECO:0000256" key="1">
    <source>
        <dbReference type="SAM" id="Phobius"/>
    </source>
</evidence>
<dbReference type="eggNOG" id="ENOG502SMY3">
    <property type="taxonomic scope" value="Eukaryota"/>
</dbReference>
<feature type="transmembrane region" description="Helical" evidence="1">
    <location>
        <begin position="137"/>
        <end position="160"/>
    </location>
</feature>
<dbReference type="KEGG" id="adl:AURDEDRAFT_186558"/>
<dbReference type="EMBL" id="JH687793">
    <property type="protein sequence ID" value="EJD41393.1"/>
    <property type="molecule type" value="Genomic_DNA"/>
</dbReference>
<gene>
    <name evidence="2" type="ORF">AURDEDRAFT_186558</name>
</gene>
<feature type="transmembrane region" description="Helical" evidence="1">
    <location>
        <begin position="106"/>
        <end position="125"/>
    </location>
</feature>
<reference evidence="3" key="1">
    <citation type="journal article" date="2012" name="Science">
        <title>The Paleozoic origin of enzymatic lignin decomposition reconstructed from 31 fungal genomes.</title>
        <authorList>
            <person name="Floudas D."/>
            <person name="Binder M."/>
            <person name="Riley R."/>
            <person name="Barry K."/>
            <person name="Blanchette R.A."/>
            <person name="Henrissat B."/>
            <person name="Martinez A.T."/>
            <person name="Otillar R."/>
            <person name="Spatafora J.W."/>
            <person name="Yadav J.S."/>
            <person name="Aerts A."/>
            <person name="Benoit I."/>
            <person name="Boyd A."/>
            <person name="Carlson A."/>
            <person name="Copeland A."/>
            <person name="Coutinho P.M."/>
            <person name="de Vries R.P."/>
            <person name="Ferreira P."/>
            <person name="Findley K."/>
            <person name="Foster B."/>
            <person name="Gaskell J."/>
            <person name="Glotzer D."/>
            <person name="Gorecki P."/>
            <person name="Heitman J."/>
            <person name="Hesse C."/>
            <person name="Hori C."/>
            <person name="Igarashi K."/>
            <person name="Jurgens J.A."/>
            <person name="Kallen N."/>
            <person name="Kersten P."/>
            <person name="Kohler A."/>
            <person name="Kuees U."/>
            <person name="Kumar T.K.A."/>
            <person name="Kuo A."/>
            <person name="LaButti K."/>
            <person name="Larrondo L.F."/>
            <person name="Lindquist E."/>
            <person name="Ling A."/>
            <person name="Lombard V."/>
            <person name="Lucas S."/>
            <person name="Lundell T."/>
            <person name="Martin R."/>
            <person name="McLaughlin D.J."/>
            <person name="Morgenstern I."/>
            <person name="Morin E."/>
            <person name="Murat C."/>
            <person name="Nagy L.G."/>
            <person name="Nolan M."/>
            <person name="Ohm R.A."/>
            <person name="Patyshakuliyeva A."/>
            <person name="Rokas A."/>
            <person name="Ruiz-Duenas F.J."/>
            <person name="Sabat G."/>
            <person name="Salamov A."/>
            <person name="Samejima M."/>
            <person name="Schmutz J."/>
            <person name="Slot J.C."/>
            <person name="St John F."/>
            <person name="Stenlid J."/>
            <person name="Sun H."/>
            <person name="Sun S."/>
            <person name="Syed K."/>
            <person name="Tsang A."/>
            <person name="Wiebenga A."/>
            <person name="Young D."/>
            <person name="Pisabarro A."/>
            <person name="Eastwood D.C."/>
            <person name="Martin F."/>
            <person name="Cullen D."/>
            <person name="Grigoriev I.V."/>
            <person name="Hibbett D.S."/>
        </authorList>
    </citation>
    <scope>NUCLEOTIDE SEQUENCE [LARGE SCALE GENOMIC DNA]</scope>
    <source>
        <strain evidence="3">TFB10046</strain>
    </source>
</reference>
<feature type="transmembrane region" description="Helical" evidence="1">
    <location>
        <begin position="58"/>
        <end position="81"/>
    </location>
</feature>